<gene>
    <name evidence="2" type="ORF">V4C55_43025</name>
</gene>
<dbReference type="RefSeq" id="WP_201660589.1">
    <property type="nucleotide sequence ID" value="NZ_CAJHCS010000041.1"/>
</dbReference>
<accession>A0ABU9QSF8</accession>
<keyword evidence="3" id="KW-1185">Reference proteome</keyword>
<proteinExistence type="predicted"/>
<feature type="coiled-coil region" evidence="1">
    <location>
        <begin position="17"/>
        <end position="51"/>
    </location>
</feature>
<name>A0ABU9QSF8_9BURK</name>
<evidence type="ECO:0008006" key="4">
    <source>
        <dbReference type="Google" id="ProtNLM"/>
    </source>
</evidence>
<evidence type="ECO:0000313" key="2">
    <source>
        <dbReference type="EMBL" id="MEM5292432.1"/>
    </source>
</evidence>
<evidence type="ECO:0000256" key="1">
    <source>
        <dbReference type="SAM" id="Coils"/>
    </source>
</evidence>
<keyword evidence="1" id="KW-0175">Coiled coil</keyword>
<protein>
    <recommendedName>
        <fullName evidence="4">Response regulator receiver protein</fullName>
    </recommendedName>
</protein>
<dbReference type="EMBL" id="JAZHGC010000091">
    <property type="protein sequence ID" value="MEM5292432.1"/>
    <property type="molecule type" value="Genomic_DNA"/>
</dbReference>
<comment type="caution">
    <text evidence="2">The sequence shown here is derived from an EMBL/GenBank/DDBJ whole genome shotgun (WGS) entry which is preliminary data.</text>
</comment>
<evidence type="ECO:0000313" key="3">
    <source>
        <dbReference type="Proteomes" id="UP001494588"/>
    </source>
</evidence>
<dbReference type="Proteomes" id="UP001494588">
    <property type="component" value="Unassembled WGS sequence"/>
</dbReference>
<sequence length="198" mass="21801">MITQDDKAAFDAACTVLGKATDEIMRLERTIEASEEALARARRRYEQARIEYICCQLRLRTAAITSLPGSKPTTVSIIGEDVHIRESIAALLYVHRTLHAVTCGFGHWYADASSPGSQTLLVDVGEHSVDDAFRFTKSLDGLPAKPRIIAMVWPNRAANFIESVDRIVEKPLGLTRLLDAIDAEGSSIEARAHQEPLS</sequence>
<reference evidence="2 3" key="1">
    <citation type="submission" date="2024-01" db="EMBL/GenBank/DDBJ databases">
        <title>The diversity of rhizobia nodulating Mimosa spp. in eleven states of Brazil covering several biomes is determined by host plant, location, and edaphic factors.</title>
        <authorList>
            <person name="Rouws L."/>
            <person name="Barauna A."/>
            <person name="Beukes C."/>
            <person name="De Faria S.M."/>
            <person name="Gross E."/>
            <person name="Dos Reis Junior F.B."/>
            <person name="Simon M."/>
            <person name="Maluk M."/>
            <person name="Odee D.W."/>
            <person name="Kenicer G."/>
            <person name="Young J.P.W."/>
            <person name="Reis V.M."/>
            <person name="Zilli J."/>
            <person name="James E.K."/>
        </authorList>
    </citation>
    <scope>NUCLEOTIDE SEQUENCE [LARGE SCALE GENOMIC DNA]</scope>
    <source>
        <strain evidence="2 3">JPY77</strain>
    </source>
</reference>
<organism evidence="2 3">
    <name type="scientific">Paraburkholderia sabiae</name>
    <dbReference type="NCBI Taxonomy" id="273251"/>
    <lineage>
        <taxon>Bacteria</taxon>
        <taxon>Pseudomonadati</taxon>
        <taxon>Pseudomonadota</taxon>
        <taxon>Betaproteobacteria</taxon>
        <taxon>Burkholderiales</taxon>
        <taxon>Burkholderiaceae</taxon>
        <taxon>Paraburkholderia</taxon>
    </lineage>
</organism>